<dbReference type="Pfam" id="PF03466">
    <property type="entry name" value="LysR_substrate"/>
    <property type="match status" value="1"/>
</dbReference>
<comment type="caution">
    <text evidence="6">The sequence shown here is derived from an EMBL/GenBank/DDBJ whole genome shotgun (WGS) entry which is preliminary data.</text>
</comment>
<dbReference type="Proteomes" id="UP000285908">
    <property type="component" value="Unassembled WGS sequence"/>
</dbReference>
<keyword evidence="4" id="KW-0804">Transcription</keyword>
<dbReference type="SUPFAM" id="SSF46785">
    <property type="entry name" value="Winged helix' DNA-binding domain"/>
    <property type="match status" value="1"/>
</dbReference>
<evidence type="ECO:0000313" key="7">
    <source>
        <dbReference type="Proteomes" id="UP000285908"/>
    </source>
</evidence>
<keyword evidence="2" id="KW-0805">Transcription regulation</keyword>
<dbReference type="InterPro" id="IPR005119">
    <property type="entry name" value="LysR_subst-bd"/>
</dbReference>
<evidence type="ECO:0000256" key="4">
    <source>
        <dbReference type="ARBA" id="ARBA00023163"/>
    </source>
</evidence>
<keyword evidence="7" id="KW-1185">Reference proteome</keyword>
<gene>
    <name evidence="6" type="ORF">EKE94_13145</name>
</gene>
<dbReference type="PANTHER" id="PTHR30537">
    <property type="entry name" value="HTH-TYPE TRANSCRIPTIONAL REGULATOR"/>
    <property type="match status" value="1"/>
</dbReference>
<reference evidence="6 7" key="1">
    <citation type="submission" date="2018-11" db="EMBL/GenBank/DDBJ databases">
        <title>Mesobaculum littorinae gen. nov., sp. nov., isolated from Littorina scabra that represents a novel genus of the order Rhodobacteraceae.</title>
        <authorList>
            <person name="Li F."/>
        </authorList>
    </citation>
    <scope>NUCLEOTIDE SEQUENCE [LARGE SCALE GENOMIC DNA]</scope>
    <source>
        <strain evidence="6 7">M0103</strain>
    </source>
</reference>
<dbReference type="EMBL" id="RQXX01000004">
    <property type="protein sequence ID" value="RVV97484.1"/>
    <property type="molecule type" value="Genomic_DNA"/>
</dbReference>
<dbReference type="InterPro" id="IPR036388">
    <property type="entry name" value="WH-like_DNA-bd_sf"/>
</dbReference>
<sequence length="302" mass="33014">MKGADRIPLNALRAAATVARDGSLSQAARALGVSVGAVSQQIARAEAQLGLPLFLRDRHGMTPTPEAAELLAGLGRGFSEIGRALDTLERRRDNVVRVSVAPIFATRWLVWRLRDFYRQNPGVKVRLDIDTHLADPLRGEVDYAIRVGPGGWPGVRAERLFDLLVVPVCAPEVGARLATPEDLATVPIIRDPDALFTWDDWLAPVGLSSDMLEEGIELPDASMCLDAAISGMGVFLAFEVLAREGRDYGKLVTPFPRYARTRHHYALVSDPARSPAPPQQAFRRWLMATLAEERMGDPAVVP</sequence>
<feature type="domain" description="HTH lysR-type" evidence="5">
    <location>
        <begin position="7"/>
        <end position="64"/>
    </location>
</feature>
<dbReference type="InterPro" id="IPR036390">
    <property type="entry name" value="WH_DNA-bd_sf"/>
</dbReference>
<proteinExistence type="inferred from homology"/>
<dbReference type="AlphaFoldDB" id="A0A438AFK6"/>
<dbReference type="SUPFAM" id="SSF53850">
    <property type="entry name" value="Periplasmic binding protein-like II"/>
    <property type="match status" value="1"/>
</dbReference>
<evidence type="ECO:0000256" key="2">
    <source>
        <dbReference type="ARBA" id="ARBA00023015"/>
    </source>
</evidence>
<protein>
    <submittedName>
        <fullName evidence="6">LysR family transcriptional regulator</fullName>
    </submittedName>
</protein>
<dbReference type="GO" id="GO:0043565">
    <property type="term" value="F:sequence-specific DNA binding"/>
    <property type="evidence" value="ECO:0007669"/>
    <property type="project" value="TreeGrafter"/>
</dbReference>
<evidence type="ECO:0000259" key="5">
    <source>
        <dbReference type="PROSITE" id="PS50931"/>
    </source>
</evidence>
<dbReference type="PANTHER" id="PTHR30537:SF74">
    <property type="entry name" value="HTH-TYPE TRANSCRIPTIONAL REGULATOR TRPI"/>
    <property type="match status" value="1"/>
</dbReference>
<name>A0A438AFK6_9RHOB</name>
<dbReference type="GO" id="GO:0006351">
    <property type="term" value="P:DNA-templated transcription"/>
    <property type="evidence" value="ECO:0007669"/>
    <property type="project" value="TreeGrafter"/>
</dbReference>
<dbReference type="InterPro" id="IPR058163">
    <property type="entry name" value="LysR-type_TF_proteobact-type"/>
</dbReference>
<evidence type="ECO:0000256" key="1">
    <source>
        <dbReference type="ARBA" id="ARBA00009437"/>
    </source>
</evidence>
<dbReference type="Gene3D" id="1.10.10.10">
    <property type="entry name" value="Winged helix-like DNA-binding domain superfamily/Winged helix DNA-binding domain"/>
    <property type="match status" value="1"/>
</dbReference>
<accession>A0A438AFK6</accession>
<organism evidence="6 7">
    <name type="scientific">Mesobaculum littorinae</name>
    <dbReference type="NCBI Taxonomy" id="2486419"/>
    <lineage>
        <taxon>Bacteria</taxon>
        <taxon>Pseudomonadati</taxon>
        <taxon>Pseudomonadota</taxon>
        <taxon>Alphaproteobacteria</taxon>
        <taxon>Rhodobacterales</taxon>
        <taxon>Roseobacteraceae</taxon>
        <taxon>Mesobaculum</taxon>
    </lineage>
</organism>
<dbReference type="GO" id="GO:0003700">
    <property type="term" value="F:DNA-binding transcription factor activity"/>
    <property type="evidence" value="ECO:0007669"/>
    <property type="project" value="InterPro"/>
</dbReference>
<dbReference type="InterPro" id="IPR000847">
    <property type="entry name" value="LysR_HTH_N"/>
</dbReference>
<dbReference type="PROSITE" id="PS50931">
    <property type="entry name" value="HTH_LYSR"/>
    <property type="match status" value="1"/>
</dbReference>
<dbReference type="CDD" id="cd08432">
    <property type="entry name" value="PBP2_GcdR_TrpI_HvrB_AmpR_like"/>
    <property type="match status" value="1"/>
</dbReference>
<keyword evidence="3" id="KW-0238">DNA-binding</keyword>
<comment type="similarity">
    <text evidence="1">Belongs to the LysR transcriptional regulatory family.</text>
</comment>
<evidence type="ECO:0000256" key="3">
    <source>
        <dbReference type="ARBA" id="ARBA00023125"/>
    </source>
</evidence>
<evidence type="ECO:0000313" key="6">
    <source>
        <dbReference type="EMBL" id="RVV97484.1"/>
    </source>
</evidence>
<dbReference type="RefSeq" id="WP_127907080.1">
    <property type="nucleotide sequence ID" value="NZ_RQXX01000004.1"/>
</dbReference>
<dbReference type="Gene3D" id="3.40.190.10">
    <property type="entry name" value="Periplasmic binding protein-like II"/>
    <property type="match status" value="2"/>
</dbReference>
<dbReference type="Pfam" id="PF00126">
    <property type="entry name" value="HTH_1"/>
    <property type="match status" value="1"/>
</dbReference>
<dbReference type="OrthoDB" id="7328368at2"/>